<evidence type="ECO:0000256" key="3">
    <source>
        <dbReference type="ARBA" id="ARBA00022692"/>
    </source>
</evidence>
<evidence type="ECO:0000313" key="11">
    <source>
        <dbReference type="Proteomes" id="UP000581206"/>
    </source>
</evidence>
<dbReference type="EMBL" id="JAAXOX010000001">
    <property type="protein sequence ID" value="NKY21625.1"/>
    <property type="molecule type" value="Genomic_DNA"/>
</dbReference>
<evidence type="ECO:0000256" key="7">
    <source>
        <dbReference type="SAM" id="Phobius"/>
    </source>
</evidence>
<evidence type="ECO:0000256" key="4">
    <source>
        <dbReference type="ARBA" id="ARBA00022989"/>
    </source>
</evidence>
<evidence type="ECO:0000259" key="9">
    <source>
        <dbReference type="Pfam" id="PF13396"/>
    </source>
</evidence>
<evidence type="ECO:0000256" key="6">
    <source>
        <dbReference type="SAM" id="MobiDB-lite"/>
    </source>
</evidence>
<comment type="caution">
    <text evidence="10">The sequence shown here is derived from an EMBL/GenBank/DDBJ whole genome shotgun (WGS) entry which is preliminary data.</text>
</comment>
<evidence type="ECO:0000256" key="8">
    <source>
        <dbReference type="SAM" id="SignalP"/>
    </source>
</evidence>
<dbReference type="RefSeq" id="WP_168628694.1">
    <property type="nucleotide sequence ID" value="NZ_BONL01000009.1"/>
</dbReference>
<reference evidence="10 11" key="1">
    <citation type="submission" date="2020-04" db="EMBL/GenBank/DDBJ databases">
        <title>MicrobeNet Type strains.</title>
        <authorList>
            <person name="Nicholson A.C."/>
        </authorList>
    </citation>
    <scope>NUCLEOTIDE SEQUENCE [LARGE SCALE GENOMIC DNA]</scope>
    <source>
        <strain evidence="10 11">ATCC BAA-788</strain>
    </source>
</reference>
<dbReference type="Proteomes" id="UP000581206">
    <property type="component" value="Unassembled WGS sequence"/>
</dbReference>
<dbReference type="Pfam" id="PF13396">
    <property type="entry name" value="PLDc_N"/>
    <property type="match status" value="1"/>
</dbReference>
<accession>A0A7X6QY08</accession>
<feature type="compositionally biased region" description="Gly residues" evidence="6">
    <location>
        <begin position="66"/>
        <end position="75"/>
    </location>
</feature>
<comment type="subcellular location">
    <subcellularLocation>
        <location evidence="1">Cell membrane</location>
        <topology evidence="1">Multi-pass membrane protein</topology>
    </subcellularLocation>
</comment>
<keyword evidence="5 7" id="KW-0472">Membrane</keyword>
<evidence type="ECO:0000313" key="10">
    <source>
        <dbReference type="EMBL" id="NKY21625.1"/>
    </source>
</evidence>
<sequence length="121" mass="13190">MARVLLFLIIIALAVYAAVDVTNSDQDDRRGLPAGLWLVIVVIFPILGPVLWFAVSRSQRAARAGGPAGTGGGPAPSGPARPKRGPIAPDDDPDFLWRLEQEQRRRRREQGETDPDGQRPE</sequence>
<keyword evidence="3 7" id="KW-0812">Transmembrane</keyword>
<keyword evidence="2" id="KW-1003">Cell membrane</keyword>
<feature type="signal peptide" evidence="8">
    <location>
        <begin position="1"/>
        <end position="17"/>
    </location>
</feature>
<feature type="transmembrane region" description="Helical" evidence="7">
    <location>
        <begin position="34"/>
        <end position="55"/>
    </location>
</feature>
<keyword evidence="4 7" id="KW-1133">Transmembrane helix</keyword>
<evidence type="ECO:0000256" key="2">
    <source>
        <dbReference type="ARBA" id="ARBA00022475"/>
    </source>
</evidence>
<gene>
    <name evidence="10" type="ORF">HGA03_02990</name>
</gene>
<dbReference type="GO" id="GO:0005886">
    <property type="term" value="C:plasma membrane"/>
    <property type="evidence" value="ECO:0007669"/>
    <property type="project" value="UniProtKB-SubCell"/>
</dbReference>
<protein>
    <submittedName>
        <fullName evidence="10">PLDc_N domain-containing protein</fullName>
    </submittedName>
</protein>
<organism evidence="10 11">
    <name type="scientific">Cellulomonas denverensis</name>
    <dbReference type="NCBI Taxonomy" id="264297"/>
    <lineage>
        <taxon>Bacteria</taxon>
        <taxon>Bacillati</taxon>
        <taxon>Actinomycetota</taxon>
        <taxon>Actinomycetes</taxon>
        <taxon>Micrococcales</taxon>
        <taxon>Cellulomonadaceae</taxon>
        <taxon>Cellulomonas</taxon>
    </lineage>
</organism>
<keyword evidence="11" id="KW-1185">Reference proteome</keyword>
<feature type="chain" id="PRO_5038977666" evidence="8">
    <location>
        <begin position="18"/>
        <end position="121"/>
    </location>
</feature>
<name>A0A7X6QY08_9CELL</name>
<evidence type="ECO:0000256" key="1">
    <source>
        <dbReference type="ARBA" id="ARBA00004651"/>
    </source>
</evidence>
<keyword evidence="8" id="KW-0732">Signal</keyword>
<dbReference type="InterPro" id="IPR027379">
    <property type="entry name" value="CLS_N"/>
</dbReference>
<proteinExistence type="predicted"/>
<feature type="region of interest" description="Disordered" evidence="6">
    <location>
        <begin position="62"/>
        <end position="121"/>
    </location>
</feature>
<dbReference type="AlphaFoldDB" id="A0A7X6QY08"/>
<evidence type="ECO:0000256" key="5">
    <source>
        <dbReference type="ARBA" id="ARBA00023136"/>
    </source>
</evidence>
<feature type="domain" description="Cardiolipin synthase N-terminal" evidence="9">
    <location>
        <begin position="12"/>
        <end position="57"/>
    </location>
</feature>